<keyword evidence="11 15" id="KW-0411">Iron-sulfur</keyword>
<comment type="pathway">
    <text evidence="2 15">Porphyrin-containing compound metabolism; protoporphyrin-IX biosynthesis; protoporphyrinogen-IX from coproporphyrinogen-III (AdoMet route): step 1/1.</text>
</comment>
<dbReference type="UniPathway" id="UPA00251">
    <property type="reaction ID" value="UER00323"/>
</dbReference>
<dbReference type="FunFam" id="1.10.10.920:FF:000001">
    <property type="entry name" value="Coproporphyrinogen-III oxidase"/>
    <property type="match status" value="1"/>
</dbReference>
<evidence type="ECO:0000256" key="14">
    <source>
        <dbReference type="ARBA" id="ARBA00048321"/>
    </source>
</evidence>
<feature type="binding site" evidence="17">
    <location>
        <position position="61"/>
    </location>
    <ligand>
        <name>[4Fe-4S] cluster</name>
        <dbReference type="ChEBI" id="CHEBI:49883"/>
        <note>4Fe-4S-S-AdoMet</note>
    </ligand>
</feature>
<dbReference type="Gene3D" id="1.10.10.920">
    <property type="match status" value="1"/>
</dbReference>
<keyword evidence="7 15" id="KW-0949">S-adenosyl-L-methionine</keyword>
<evidence type="ECO:0000313" key="19">
    <source>
        <dbReference type="EMBL" id="SHK47119.1"/>
    </source>
</evidence>
<dbReference type="EC" id="1.3.98.3" evidence="15"/>
<dbReference type="PANTHER" id="PTHR13932">
    <property type="entry name" value="COPROPORPHYRINIGEN III OXIDASE"/>
    <property type="match status" value="1"/>
</dbReference>
<keyword evidence="5 15" id="KW-0004">4Fe-4S</keyword>
<dbReference type="InterPro" id="IPR010723">
    <property type="entry name" value="HemN_C"/>
</dbReference>
<dbReference type="GO" id="GO:0005737">
    <property type="term" value="C:cytoplasm"/>
    <property type="evidence" value="ECO:0007669"/>
    <property type="project" value="UniProtKB-SubCell"/>
</dbReference>
<dbReference type="InterPro" id="IPR007197">
    <property type="entry name" value="rSAM"/>
</dbReference>
<dbReference type="SFLD" id="SFLDG01065">
    <property type="entry name" value="anaerobic_coproporphyrinogen-I"/>
    <property type="match status" value="1"/>
</dbReference>
<protein>
    <recommendedName>
        <fullName evidence="15">Coproporphyrinogen-III oxidase</fullName>
        <ecNumber evidence="15">1.3.98.3</ecNumber>
    </recommendedName>
</protein>
<feature type="binding site" evidence="16">
    <location>
        <position position="172"/>
    </location>
    <ligand>
        <name>S-adenosyl-L-methionine</name>
        <dbReference type="ChEBI" id="CHEBI:59789"/>
        <label>2</label>
    </ligand>
</feature>
<feature type="domain" description="Radical SAM core" evidence="18">
    <location>
        <begin position="46"/>
        <end position="280"/>
    </location>
</feature>
<dbReference type="CDD" id="cd01335">
    <property type="entry name" value="Radical_SAM"/>
    <property type="match status" value="1"/>
</dbReference>
<evidence type="ECO:0000256" key="8">
    <source>
        <dbReference type="ARBA" id="ARBA00022723"/>
    </source>
</evidence>
<evidence type="ECO:0000256" key="9">
    <source>
        <dbReference type="ARBA" id="ARBA00023002"/>
    </source>
</evidence>
<dbReference type="SFLD" id="SFLDS00029">
    <property type="entry name" value="Radical_SAM"/>
    <property type="match status" value="1"/>
</dbReference>
<keyword evidence="8 15" id="KW-0479">Metal-binding</keyword>
<dbReference type="Pfam" id="PF04055">
    <property type="entry name" value="Radical_SAM"/>
    <property type="match status" value="1"/>
</dbReference>
<dbReference type="InterPro" id="IPR034505">
    <property type="entry name" value="Coproporphyrinogen-III_oxidase"/>
</dbReference>
<evidence type="ECO:0000256" key="3">
    <source>
        <dbReference type="ARBA" id="ARBA00005493"/>
    </source>
</evidence>
<evidence type="ECO:0000256" key="6">
    <source>
        <dbReference type="ARBA" id="ARBA00022490"/>
    </source>
</evidence>
<comment type="catalytic activity">
    <reaction evidence="14 15">
        <text>coproporphyrinogen III + 2 S-adenosyl-L-methionine = protoporphyrinogen IX + 2 5'-deoxyadenosine + 2 L-methionine + 2 CO2</text>
        <dbReference type="Rhea" id="RHEA:15425"/>
        <dbReference type="ChEBI" id="CHEBI:16526"/>
        <dbReference type="ChEBI" id="CHEBI:17319"/>
        <dbReference type="ChEBI" id="CHEBI:57307"/>
        <dbReference type="ChEBI" id="CHEBI:57309"/>
        <dbReference type="ChEBI" id="CHEBI:57844"/>
        <dbReference type="ChEBI" id="CHEBI:59789"/>
        <dbReference type="EC" id="1.3.98.3"/>
    </reaction>
</comment>
<accession>A0A1M6SR45</accession>
<dbReference type="GO" id="GO:0046872">
    <property type="term" value="F:metal ion binding"/>
    <property type="evidence" value="ECO:0007669"/>
    <property type="project" value="UniProtKB-KW"/>
</dbReference>
<evidence type="ECO:0000256" key="15">
    <source>
        <dbReference type="PIRNR" id="PIRNR000167"/>
    </source>
</evidence>
<evidence type="ECO:0000313" key="20">
    <source>
        <dbReference type="Proteomes" id="UP000185812"/>
    </source>
</evidence>
<dbReference type="GO" id="GO:0051539">
    <property type="term" value="F:4 iron, 4 sulfur cluster binding"/>
    <property type="evidence" value="ECO:0007669"/>
    <property type="project" value="UniProtKB-KW"/>
</dbReference>
<comment type="subcellular location">
    <subcellularLocation>
        <location evidence="1 15">Cytoplasm</location>
    </subcellularLocation>
</comment>
<keyword evidence="20" id="KW-1185">Reference proteome</keyword>
<evidence type="ECO:0000256" key="11">
    <source>
        <dbReference type="ARBA" id="ARBA00023014"/>
    </source>
</evidence>
<dbReference type="SUPFAM" id="SSF102114">
    <property type="entry name" value="Radical SAM enzymes"/>
    <property type="match status" value="1"/>
</dbReference>
<dbReference type="InterPro" id="IPR013785">
    <property type="entry name" value="Aldolase_TIM"/>
</dbReference>
<comment type="cofactor">
    <cofactor evidence="15 17">
        <name>[4Fe-4S] cluster</name>
        <dbReference type="ChEBI" id="CHEBI:49883"/>
    </cofactor>
    <text evidence="15 17">Binds 1 [4Fe-4S] cluster. The cluster is coordinated with 3 cysteines and an exchangeable S-adenosyl-L-methionine.</text>
</comment>
<feature type="binding site" evidence="16">
    <location>
        <position position="330"/>
    </location>
    <ligand>
        <name>S-adenosyl-L-methionine</name>
        <dbReference type="ChEBI" id="CHEBI:59789"/>
        <label>1</label>
    </ligand>
</feature>
<evidence type="ECO:0000256" key="12">
    <source>
        <dbReference type="ARBA" id="ARBA00023244"/>
    </source>
</evidence>
<comment type="similarity">
    <text evidence="3 15">Belongs to the anaerobic coproporphyrinogen-III oxidase family.</text>
</comment>
<dbReference type="InterPro" id="IPR058240">
    <property type="entry name" value="rSAM_sf"/>
</dbReference>
<dbReference type="OrthoDB" id="9808022at2"/>
<feature type="binding site" evidence="16">
    <location>
        <position position="55"/>
    </location>
    <ligand>
        <name>S-adenosyl-L-methionine</name>
        <dbReference type="ChEBI" id="CHEBI:59789"/>
        <label>1</label>
    </ligand>
</feature>
<evidence type="ECO:0000256" key="10">
    <source>
        <dbReference type="ARBA" id="ARBA00023004"/>
    </source>
</evidence>
<dbReference type="RefSeq" id="WP_072715051.1">
    <property type="nucleotide sequence ID" value="NZ_FRAU01000003.1"/>
</dbReference>
<evidence type="ECO:0000256" key="5">
    <source>
        <dbReference type="ARBA" id="ARBA00022485"/>
    </source>
</evidence>
<dbReference type="PANTHER" id="PTHR13932:SF6">
    <property type="entry name" value="OXYGEN-INDEPENDENT COPROPORPHYRINOGEN III OXIDASE"/>
    <property type="match status" value="1"/>
</dbReference>
<dbReference type="AlphaFoldDB" id="A0A1M6SR45"/>
<feature type="binding site" evidence="17">
    <location>
        <position position="68"/>
    </location>
    <ligand>
        <name>[4Fe-4S] cluster</name>
        <dbReference type="ChEBI" id="CHEBI:49883"/>
        <note>4Fe-4S-S-AdoMet</note>
    </ligand>
</feature>
<dbReference type="Gene3D" id="3.20.20.70">
    <property type="entry name" value="Aldolase class I"/>
    <property type="match status" value="1"/>
</dbReference>
<dbReference type="Proteomes" id="UP000185812">
    <property type="component" value="Unassembled WGS sequence"/>
</dbReference>
<feature type="binding site" evidence="16">
    <location>
        <position position="184"/>
    </location>
    <ligand>
        <name>S-adenosyl-L-methionine</name>
        <dbReference type="ChEBI" id="CHEBI:59789"/>
        <label>2</label>
    </ligand>
</feature>
<dbReference type="InterPro" id="IPR004558">
    <property type="entry name" value="Coprogen_oxidase_HemN"/>
</dbReference>
<keyword evidence="9 15" id="KW-0560">Oxidoreductase</keyword>
<dbReference type="FunFam" id="3.80.30.20:FF:000012">
    <property type="entry name" value="Coproporphyrinogen-III oxidase"/>
    <property type="match status" value="1"/>
</dbReference>
<evidence type="ECO:0000256" key="16">
    <source>
        <dbReference type="PIRSR" id="PIRSR000167-1"/>
    </source>
</evidence>
<dbReference type="SMART" id="SM00729">
    <property type="entry name" value="Elp3"/>
    <property type="match status" value="1"/>
</dbReference>
<reference evidence="20" key="1">
    <citation type="submission" date="2016-11" db="EMBL/GenBank/DDBJ databases">
        <authorList>
            <person name="Varghese N."/>
            <person name="Submissions S."/>
        </authorList>
    </citation>
    <scope>NUCLEOTIDE SEQUENCE [LARGE SCALE GENOMIC DNA]</scope>
    <source>
        <strain evidence="20">DSM 22212</strain>
    </source>
</reference>
<evidence type="ECO:0000259" key="18">
    <source>
        <dbReference type="PROSITE" id="PS51918"/>
    </source>
</evidence>
<feature type="binding site" evidence="16">
    <location>
        <begin position="67"/>
        <end position="69"/>
    </location>
    <ligand>
        <name>S-adenosyl-L-methionine</name>
        <dbReference type="ChEBI" id="CHEBI:59789"/>
        <label>2</label>
    </ligand>
</feature>
<evidence type="ECO:0000256" key="1">
    <source>
        <dbReference type="ARBA" id="ARBA00004496"/>
    </source>
</evidence>
<keyword evidence="10 15" id="KW-0408">Iron</keyword>
<organism evidence="19 20">
    <name type="scientific">Rhodothermus profundi</name>
    <dbReference type="NCBI Taxonomy" id="633813"/>
    <lineage>
        <taxon>Bacteria</taxon>
        <taxon>Pseudomonadati</taxon>
        <taxon>Rhodothermota</taxon>
        <taxon>Rhodothermia</taxon>
        <taxon>Rhodothermales</taxon>
        <taxon>Rhodothermaceae</taxon>
        <taxon>Rhodothermus</taxon>
    </lineage>
</organism>
<dbReference type="Pfam" id="PF06969">
    <property type="entry name" value="HemN_C"/>
    <property type="match status" value="1"/>
</dbReference>
<dbReference type="InterPro" id="IPR006638">
    <property type="entry name" value="Elp3/MiaA/NifB-like_rSAM"/>
</dbReference>
<gene>
    <name evidence="19" type="ORF">SAMN04488087_1190</name>
</gene>
<sequence length="458" mass="52392">MQIPAELVQKYNRPGPRYTSYPPAPHFRAGFSPKQVVALLQADNQRPDPEPLSLYVHLPFCHTLCYYCGCHMIVTHRPEKIARYLDYLTREIALVSQWVAPGRPVVQLHWGGGTPTYLSPDQIVALMKALRQHFDFAPDAEIGIEADPRRLTRAHLEAAREAGFNRISFGVQDLDPAVQQAINRVQPYEQVATVTRWARELGFESISYDLIYGLPYQHLTQFERTIRQVIALGPDRISLFSYAHVPWKKKHQRLIREEWLPRPAEKLQLFLRAVELLTTEGGYRYIGMDHFARPDDPLSRALDEGTLQRNFQGYSTHGGTELYAFGISAISQLRHAYVQNVLKLSEYYAALDNGQVPVGKGYVLTPEDQLRRYVIMSLMCHFRLSIPEVEQRFGIDFERHFADALAQLREMEDDGLVACTTQSISVTETGRFFVRNVAMAFDAYLSTTADRPLYSQTV</sequence>
<evidence type="ECO:0000256" key="2">
    <source>
        <dbReference type="ARBA" id="ARBA00004785"/>
    </source>
</evidence>
<dbReference type="GO" id="GO:0051989">
    <property type="term" value="F:coproporphyrinogen dehydrogenase activity"/>
    <property type="evidence" value="ECO:0007669"/>
    <property type="project" value="UniProtKB-EC"/>
</dbReference>
<dbReference type="STRING" id="633813.SAMN04488087_1190"/>
<comment type="subunit">
    <text evidence="4">Monomer.</text>
</comment>
<evidence type="ECO:0000256" key="7">
    <source>
        <dbReference type="ARBA" id="ARBA00022691"/>
    </source>
</evidence>
<feature type="binding site" evidence="16">
    <location>
        <position position="243"/>
    </location>
    <ligand>
        <name>S-adenosyl-L-methionine</name>
        <dbReference type="ChEBI" id="CHEBI:59789"/>
        <label>2</label>
    </ligand>
</feature>
<feature type="binding site" evidence="16">
    <location>
        <begin position="113"/>
        <end position="114"/>
    </location>
    <ligand>
        <name>S-adenosyl-L-methionine</name>
        <dbReference type="ChEBI" id="CHEBI:59789"/>
        <label>2</label>
    </ligand>
</feature>
<dbReference type="EMBL" id="FRAU01000003">
    <property type="protein sequence ID" value="SHK47119.1"/>
    <property type="molecule type" value="Genomic_DNA"/>
</dbReference>
<dbReference type="PIRSF" id="PIRSF000167">
    <property type="entry name" value="HemN"/>
    <property type="match status" value="1"/>
</dbReference>
<evidence type="ECO:0000256" key="13">
    <source>
        <dbReference type="ARBA" id="ARBA00024295"/>
    </source>
</evidence>
<proteinExistence type="inferred from homology"/>
<dbReference type="NCBIfam" id="TIGR00538">
    <property type="entry name" value="hemN"/>
    <property type="match status" value="1"/>
</dbReference>
<keyword evidence="12 15" id="KW-0627">Porphyrin biosynthesis</keyword>
<feature type="binding site" evidence="17">
    <location>
        <position position="65"/>
    </location>
    <ligand>
        <name>[4Fe-4S] cluster</name>
        <dbReference type="ChEBI" id="CHEBI:49883"/>
        <note>4Fe-4S-S-AdoMet</note>
    </ligand>
</feature>
<feature type="binding site" evidence="16">
    <location>
        <position position="112"/>
    </location>
    <ligand>
        <name>S-adenosyl-L-methionine</name>
        <dbReference type="ChEBI" id="CHEBI:59789"/>
        <label>1</label>
    </ligand>
</feature>
<keyword evidence="6 15" id="KW-0963">Cytoplasm</keyword>
<dbReference type="PROSITE" id="PS51918">
    <property type="entry name" value="RADICAL_SAM"/>
    <property type="match status" value="1"/>
</dbReference>
<evidence type="ECO:0000256" key="4">
    <source>
        <dbReference type="ARBA" id="ARBA00011245"/>
    </source>
</evidence>
<dbReference type="GO" id="GO:0004109">
    <property type="term" value="F:coproporphyrinogen oxidase activity"/>
    <property type="evidence" value="ECO:0007669"/>
    <property type="project" value="InterPro"/>
</dbReference>
<evidence type="ECO:0000256" key="17">
    <source>
        <dbReference type="PIRSR" id="PIRSR000167-2"/>
    </source>
</evidence>
<name>A0A1M6SR45_9BACT</name>
<comment type="function">
    <text evidence="13">Involved in the heme biosynthesis. Catalyzes the anaerobic oxidative decarboxylation of propionate groups of rings A and B of coproporphyrinogen III to yield the vinyl groups in protoporphyrinogen IX.</text>
</comment>
<dbReference type="GO" id="GO:0006782">
    <property type="term" value="P:protoporphyrinogen IX biosynthetic process"/>
    <property type="evidence" value="ECO:0007669"/>
    <property type="project" value="UniProtKB-UniPathway"/>
</dbReference>
<feature type="binding site" evidence="16">
    <location>
        <position position="209"/>
    </location>
    <ligand>
        <name>S-adenosyl-L-methionine</name>
        <dbReference type="ChEBI" id="CHEBI:59789"/>
        <label>2</label>
    </ligand>
</feature>
<feature type="binding site" evidence="16">
    <location>
        <position position="145"/>
    </location>
    <ligand>
        <name>S-adenosyl-L-methionine</name>
        <dbReference type="ChEBI" id="CHEBI:59789"/>
        <label>1</label>
    </ligand>
</feature>